<reference evidence="1 2" key="1">
    <citation type="journal article" date="2019" name="Genome Biol. Evol.">
        <title>Day and night: Metabolic profiles and evolutionary relationships of six axenic non-marine cyanobacteria.</title>
        <authorList>
            <person name="Will S.E."/>
            <person name="Henke P."/>
            <person name="Boedeker C."/>
            <person name="Huang S."/>
            <person name="Brinkmann H."/>
            <person name="Rohde M."/>
            <person name="Jarek M."/>
            <person name="Friedl T."/>
            <person name="Seufert S."/>
            <person name="Schumacher M."/>
            <person name="Overmann J."/>
            <person name="Neumann-Schaal M."/>
            <person name="Petersen J."/>
        </authorList>
    </citation>
    <scope>NUCLEOTIDE SEQUENCE [LARGE SCALE GENOMIC DNA]</scope>
    <source>
        <strain evidence="1 2">SAG 39.79</strain>
    </source>
</reference>
<gene>
    <name evidence="1" type="ORF">DSM107010_55230</name>
</gene>
<sequence length="137" mass="15055">MLADRKVDGTLDKELVLRPETAGTVANTFAEPGKFLPVRKSISFEVVIAQRNTVANFSAGVNYWRFHLEVATTENGTYTPVASWTPTSGTPTKSRLNVQSVYVTSIMPLAAYVHVRAERMGAADPVDYYAYVAKPLN</sequence>
<dbReference type="AlphaFoldDB" id="A0AB37UC52"/>
<proteinExistence type="predicted"/>
<dbReference type="RefSeq" id="WP_106166802.1">
    <property type="nucleotide sequence ID" value="NZ_JAVKZF010000001.1"/>
</dbReference>
<protein>
    <submittedName>
        <fullName evidence="1">Uncharacterized protein</fullName>
    </submittedName>
</protein>
<accession>A0AB37UC52</accession>
<dbReference type="EMBL" id="RSCK01000077">
    <property type="protein sequence ID" value="RUT05370.1"/>
    <property type="molecule type" value="Genomic_DNA"/>
</dbReference>
<evidence type="ECO:0000313" key="2">
    <source>
        <dbReference type="Proteomes" id="UP000282574"/>
    </source>
</evidence>
<keyword evidence="2" id="KW-1185">Reference proteome</keyword>
<dbReference type="Proteomes" id="UP000282574">
    <property type="component" value="Unassembled WGS sequence"/>
</dbReference>
<name>A0AB37UC52_9CYAN</name>
<evidence type="ECO:0000313" key="1">
    <source>
        <dbReference type="EMBL" id="RUT05370.1"/>
    </source>
</evidence>
<organism evidence="1 2">
    <name type="scientific">Chroococcidiopsis cubana SAG 39.79</name>
    <dbReference type="NCBI Taxonomy" id="388085"/>
    <lineage>
        <taxon>Bacteria</taxon>
        <taxon>Bacillati</taxon>
        <taxon>Cyanobacteriota</taxon>
        <taxon>Cyanophyceae</taxon>
        <taxon>Chroococcidiopsidales</taxon>
        <taxon>Chroococcidiopsidaceae</taxon>
        <taxon>Chroococcidiopsis</taxon>
    </lineage>
</organism>
<comment type="caution">
    <text evidence="1">The sequence shown here is derived from an EMBL/GenBank/DDBJ whole genome shotgun (WGS) entry which is preliminary data.</text>
</comment>